<accession>A0A3D4VBC4</accession>
<feature type="region of interest" description="Disordered" evidence="1">
    <location>
        <begin position="104"/>
        <end position="136"/>
    </location>
</feature>
<feature type="compositionally biased region" description="Basic and acidic residues" evidence="1">
    <location>
        <begin position="125"/>
        <end position="136"/>
    </location>
</feature>
<dbReference type="GO" id="GO:0072344">
    <property type="term" value="P:rescue of stalled ribosome"/>
    <property type="evidence" value="ECO:0007669"/>
    <property type="project" value="TreeGrafter"/>
</dbReference>
<dbReference type="Gene3D" id="3.30.160.20">
    <property type="match status" value="1"/>
</dbReference>
<dbReference type="NCBIfam" id="NF006718">
    <property type="entry name" value="PRK09256.1"/>
    <property type="match status" value="1"/>
</dbReference>
<feature type="domain" description="Prokaryotic-type class I peptide chain release factors" evidence="2">
    <location>
        <begin position="6"/>
        <end position="134"/>
    </location>
</feature>
<dbReference type="GO" id="GO:0043022">
    <property type="term" value="F:ribosome binding"/>
    <property type="evidence" value="ECO:0007669"/>
    <property type="project" value="TreeGrafter"/>
</dbReference>
<dbReference type="InterPro" id="IPR000352">
    <property type="entry name" value="Pep_chain_release_fac_I"/>
</dbReference>
<evidence type="ECO:0000256" key="1">
    <source>
        <dbReference type="SAM" id="MobiDB-lite"/>
    </source>
</evidence>
<dbReference type="GO" id="GO:0003747">
    <property type="term" value="F:translation release factor activity"/>
    <property type="evidence" value="ECO:0007669"/>
    <property type="project" value="InterPro"/>
</dbReference>
<dbReference type="SUPFAM" id="SSF110916">
    <property type="entry name" value="Peptidyl-tRNA hydrolase domain-like"/>
    <property type="match status" value="1"/>
</dbReference>
<comment type="caution">
    <text evidence="3">The sequence shown here is derived from an EMBL/GenBank/DDBJ whole genome shotgun (WGS) entry which is preliminary data.</text>
</comment>
<reference evidence="3 4" key="1">
    <citation type="journal article" date="2018" name="Nat. Biotechnol.">
        <title>A standardized bacterial taxonomy based on genome phylogeny substantially revises the tree of life.</title>
        <authorList>
            <person name="Parks D.H."/>
            <person name="Chuvochina M."/>
            <person name="Waite D.W."/>
            <person name="Rinke C."/>
            <person name="Skarshewski A."/>
            <person name="Chaumeil P.A."/>
            <person name="Hugenholtz P."/>
        </authorList>
    </citation>
    <scope>NUCLEOTIDE SEQUENCE [LARGE SCALE GENOMIC DNA]</scope>
    <source>
        <strain evidence="3">UBA8844</strain>
    </source>
</reference>
<evidence type="ECO:0000259" key="2">
    <source>
        <dbReference type="Pfam" id="PF00472"/>
    </source>
</evidence>
<evidence type="ECO:0000313" key="4">
    <source>
        <dbReference type="Proteomes" id="UP000264071"/>
    </source>
</evidence>
<keyword evidence="3" id="KW-0378">Hydrolase</keyword>
<name>A0A3D4VBC4_9BACT</name>
<evidence type="ECO:0000313" key="3">
    <source>
        <dbReference type="EMBL" id="HCT58420.1"/>
    </source>
</evidence>
<dbReference type="Proteomes" id="UP000264071">
    <property type="component" value="Unassembled WGS sequence"/>
</dbReference>
<dbReference type="Pfam" id="PF00472">
    <property type="entry name" value="RF-1"/>
    <property type="match status" value="1"/>
</dbReference>
<proteinExistence type="predicted"/>
<dbReference type="PANTHER" id="PTHR47814">
    <property type="entry name" value="PEPTIDYL-TRNA HYDROLASE ARFB"/>
    <property type="match status" value="1"/>
</dbReference>
<protein>
    <submittedName>
        <fullName evidence="3">Aminoacyl-tRNA hydrolase</fullName>
    </submittedName>
</protein>
<gene>
    <name evidence="3" type="ORF">DGD08_14545</name>
</gene>
<organism evidence="3 4">
    <name type="scientific">Gemmatimonas aurantiaca</name>
    <dbReference type="NCBI Taxonomy" id="173480"/>
    <lineage>
        <taxon>Bacteria</taxon>
        <taxon>Pseudomonadati</taxon>
        <taxon>Gemmatimonadota</taxon>
        <taxon>Gemmatimonadia</taxon>
        <taxon>Gemmatimonadales</taxon>
        <taxon>Gemmatimonadaceae</taxon>
        <taxon>Gemmatimonas</taxon>
    </lineage>
</organism>
<dbReference type="PANTHER" id="PTHR47814:SF1">
    <property type="entry name" value="PEPTIDYL-TRNA HYDROLASE ARFB"/>
    <property type="match status" value="1"/>
</dbReference>
<dbReference type="EMBL" id="DPIY01000010">
    <property type="protein sequence ID" value="HCT58420.1"/>
    <property type="molecule type" value="Genomic_DNA"/>
</dbReference>
<sequence>MAAGVFIPFDELDVRAISGGGPGGQHVNKSATRISIQWNVRTTRALRDEQRARVLEKLASRLDGDGALRIVAGEFRSQQQNRRAALERLQQLISRALIVPRVRRATRPTRGAVENRLGEKRRRSETKQQRRHDHGE</sequence>
<dbReference type="AlphaFoldDB" id="A0A3D4VBC4"/>
<dbReference type="GO" id="GO:0004045">
    <property type="term" value="F:peptidyl-tRNA hydrolase activity"/>
    <property type="evidence" value="ECO:0007669"/>
    <property type="project" value="TreeGrafter"/>
</dbReference>